<dbReference type="PANTHER" id="PTHR47160">
    <property type="entry name" value="PUTATIVE-RELATED"/>
    <property type="match status" value="1"/>
</dbReference>
<keyword evidence="3" id="KW-1185">Reference proteome</keyword>
<evidence type="ECO:0000313" key="2">
    <source>
        <dbReference type="EMBL" id="CAI6353265.1"/>
    </source>
</evidence>
<evidence type="ECO:0000259" key="1">
    <source>
        <dbReference type="Pfam" id="PF10551"/>
    </source>
</evidence>
<name>A0AAV0WBG0_9HEMI</name>
<comment type="caution">
    <text evidence="2">The sequence shown here is derived from an EMBL/GenBank/DDBJ whole genome shotgun (WGS) entry which is preliminary data.</text>
</comment>
<accession>A0AAV0WBG0</accession>
<dbReference type="InterPro" id="IPR018289">
    <property type="entry name" value="MULE_transposase_dom"/>
</dbReference>
<dbReference type="PANTHER" id="PTHR47160:SF10">
    <property type="entry name" value="MULE TRANSPOSASE DOMAIN-CONTAINING PROTEIN"/>
    <property type="match status" value="1"/>
</dbReference>
<gene>
    <name evidence="2" type="ORF">MEUPH1_LOCUS9405</name>
</gene>
<proteinExistence type="predicted"/>
<feature type="domain" description="MULE transposase" evidence="1">
    <location>
        <begin position="68"/>
        <end position="141"/>
    </location>
</feature>
<evidence type="ECO:0000313" key="3">
    <source>
        <dbReference type="Proteomes" id="UP001160148"/>
    </source>
</evidence>
<dbReference type="Pfam" id="PF10551">
    <property type="entry name" value="MULE"/>
    <property type="match status" value="1"/>
</dbReference>
<sequence length="288" mass="33826">MLFFQGSLEYLIGTESIFGGLDFANLQFLQNYAPFMRQSKVVAVDGTFGVLPRSPSDMDQLVTIHVLLDNISIPVVYAILNQRTENIYARLWQFLKNDLPFSFLNWNNLQVITDYETALRNAIRRVVPECQLVGCWFHFNQCIVRYIQTHNLMQLVRNNQYIATIVRMLMALPHLPAERREELPPNFNTRGGFLEIQRMARSMSVDHHIMDLFRYVQNYWLDTIGPVGFSVFGYSIRTNNYLESFHSMIQTTIGQHPPLWTFYDRLRSVERRVRRETQQLINGHQVNI</sequence>
<reference evidence="2 3" key="1">
    <citation type="submission" date="2023-01" db="EMBL/GenBank/DDBJ databases">
        <authorList>
            <person name="Whitehead M."/>
        </authorList>
    </citation>
    <scope>NUCLEOTIDE SEQUENCE [LARGE SCALE GENOMIC DNA]</scope>
</reference>
<dbReference type="Proteomes" id="UP001160148">
    <property type="component" value="Unassembled WGS sequence"/>
</dbReference>
<dbReference type="EMBL" id="CARXXK010000002">
    <property type="protein sequence ID" value="CAI6353265.1"/>
    <property type="molecule type" value="Genomic_DNA"/>
</dbReference>
<dbReference type="AlphaFoldDB" id="A0AAV0WBG0"/>
<organism evidence="2 3">
    <name type="scientific">Macrosiphum euphorbiae</name>
    <name type="common">potato aphid</name>
    <dbReference type="NCBI Taxonomy" id="13131"/>
    <lineage>
        <taxon>Eukaryota</taxon>
        <taxon>Metazoa</taxon>
        <taxon>Ecdysozoa</taxon>
        <taxon>Arthropoda</taxon>
        <taxon>Hexapoda</taxon>
        <taxon>Insecta</taxon>
        <taxon>Pterygota</taxon>
        <taxon>Neoptera</taxon>
        <taxon>Paraneoptera</taxon>
        <taxon>Hemiptera</taxon>
        <taxon>Sternorrhyncha</taxon>
        <taxon>Aphidomorpha</taxon>
        <taxon>Aphidoidea</taxon>
        <taxon>Aphididae</taxon>
        <taxon>Macrosiphini</taxon>
        <taxon>Macrosiphum</taxon>
    </lineage>
</organism>
<protein>
    <recommendedName>
        <fullName evidence="1">MULE transposase domain-containing protein</fullName>
    </recommendedName>
</protein>